<sequence>MEKAAAIDLWSQLLERARNNEWSSFDDPNHVVSDEDREARVHAYLASGWTREDARVFEEITHQKAMSSPITSPGVNRNSEVMLQRLVKALLAGLSPSDRRLAETAHFAVEPKAGPLVSTINVMMTDQTIIAMGTHFTRYCGLVARAYVRTCNLLHWETGINFNEMELRRQLRRHPDLLLYWWRIFTSYALAGTHSLTEFRPSTREEVLLMEQMATAMEIFALAHELGHHIQSHGRQMGVDAKAEEFAADLFAARLCEQIEGTKDYQEEIQGFRFTNPYLWTGAGGILLLGSIEIFRKVKEKIFQNPRFDTHPEFAERAIKITQRNVLDTAIFHTRVEFCSSASNVLQCVLSELEPIMSVWPFAEMRARIPDDWELAQQ</sequence>
<proteinExistence type="predicted"/>
<dbReference type="EMBL" id="VZPE01000014">
    <property type="protein sequence ID" value="KAB0566145.1"/>
    <property type="molecule type" value="Genomic_DNA"/>
</dbReference>
<name>A0A643EV44_9HYPH</name>
<comment type="caution">
    <text evidence="1">The sequence shown here is derived from an EMBL/GenBank/DDBJ whole genome shotgun (WGS) entry which is preliminary data.</text>
</comment>
<gene>
    <name evidence="1" type="ORF">F7Q93_22150</name>
</gene>
<dbReference type="AlphaFoldDB" id="A0A643EV44"/>
<organism evidence="1">
    <name type="scientific">Brucella pituitosa</name>
    <dbReference type="NCBI Taxonomy" id="571256"/>
    <lineage>
        <taxon>Bacteria</taxon>
        <taxon>Pseudomonadati</taxon>
        <taxon>Pseudomonadota</taxon>
        <taxon>Alphaproteobacteria</taxon>
        <taxon>Hyphomicrobiales</taxon>
        <taxon>Brucellaceae</taxon>
        <taxon>Brucella/Ochrobactrum group</taxon>
        <taxon>Brucella</taxon>
    </lineage>
</organism>
<reference evidence="1" key="1">
    <citation type="submission" date="2019-09" db="EMBL/GenBank/DDBJ databases">
        <title>Draft genome sequences of 48 bacterial type strains from the CCUG.</title>
        <authorList>
            <person name="Tunovic T."/>
            <person name="Pineiro-Iglesias B."/>
            <person name="Unosson C."/>
            <person name="Inganas E."/>
            <person name="Ohlen M."/>
            <person name="Cardew S."/>
            <person name="Jensie-Markopoulos S."/>
            <person name="Salva-Serra F."/>
            <person name="Jaen-Luchoro D."/>
            <person name="Karlsson R."/>
            <person name="Svensson-Stadler L."/>
            <person name="Chun J."/>
            <person name="Moore E."/>
        </authorList>
    </citation>
    <scope>NUCLEOTIDE SEQUENCE</scope>
    <source>
        <strain evidence="1">CCUG 50899</strain>
    </source>
</reference>
<accession>A0A643EV44</accession>
<protein>
    <submittedName>
        <fullName evidence="1">Uncharacterized protein</fullName>
    </submittedName>
</protein>
<dbReference type="RefSeq" id="WP_128094894.1">
    <property type="nucleotide sequence ID" value="NZ_JBHEEN010000016.1"/>
</dbReference>
<evidence type="ECO:0000313" key="1">
    <source>
        <dbReference type="EMBL" id="KAB0566145.1"/>
    </source>
</evidence>